<dbReference type="Proteomes" id="UP000825729">
    <property type="component" value="Unassembled WGS sequence"/>
</dbReference>
<evidence type="ECO:0000313" key="1">
    <source>
        <dbReference type="EMBL" id="KAG9449945.1"/>
    </source>
</evidence>
<accession>A0AAV7EMB5</accession>
<dbReference type="AlphaFoldDB" id="A0AAV7EMB5"/>
<reference evidence="1 2" key="1">
    <citation type="submission" date="2021-07" db="EMBL/GenBank/DDBJ databases">
        <title>The Aristolochia fimbriata genome: insights into angiosperm evolution, floral development and chemical biosynthesis.</title>
        <authorList>
            <person name="Jiao Y."/>
        </authorList>
    </citation>
    <scope>NUCLEOTIDE SEQUENCE [LARGE SCALE GENOMIC DNA]</scope>
    <source>
        <strain evidence="1">IBCAS-2021</strain>
        <tissue evidence="1">Leaf</tissue>
    </source>
</reference>
<gene>
    <name evidence="1" type="ORF">H6P81_009910</name>
</gene>
<sequence length="229" mass="25982">MRVSQISYQSKQSLSLLGFSDFLSGTCHLTLTSPPKTEIYQPEKNIIPTLFQKLSPGKGRKSEKHETTTLPRLHSIYFKTPQYQCCIFANSFGPSRCTRVQRRKPSNWTSSLLNVTEIPKLERLPSVKRFQCRTQRFRLFFFSFSIREGKPSDLPPPLTLQVVLFSPFFLIIAAAAALKHRLVVQTIGSPPPGTLKCTAGCSGERRRFQLPVRAPRNLKSRYQPLVVGI</sequence>
<proteinExistence type="predicted"/>
<name>A0AAV7EMB5_ARIFI</name>
<protein>
    <submittedName>
        <fullName evidence="1">Uncharacterized protein</fullName>
    </submittedName>
</protein>
<comment type="caution">
    <text evidence="1">The sequence shown here is derived from an EMBL/GenBank/DDBJ whole genome shotgun (WGS) entry which is preliminary data.</text>
</comment>
<keyword evidence="2" id="KW-1185">Reference proteome</keyword>
<organism evidence="1 2">
    <name type="scientific">Aristolochia fimbriata</name>
    <name type="common">White veined hardy Dutchman's pipe vine</name>
    <dbReference type="NCBI Taxonomy" id="158543"/>
    <lineage>
        <taxon>Eukaryota</taxon>
        <taxon>Viridiplantae</taxon>
        <taxon>Streptophyta</taxon>
        <taxon>Embryophyta</taxon>
        <taxon>Tracheophyta</taxon>
        <taxon>Spermatophyta</taxon>
        <taxon>Magnoliopsida</taxon>
        <taxon>Magnoliidae</taxon>
        <taxon>Piperales</taxon>
        <taxon>Aristolochiaceae</taxon>
        <taxon>Aristolochia</taxon>
    </lineage>
</organism>
<evidence type="ECO:0000313" key="2">
    <source>
        <dbReference type="Proteomes" id="UP000825729"/>
    </source>
</evidence>
<dbReference type="EMBL" id="JAINDJ010000004">
    <property type="protein sequence ID" value="KAG9449945.1"/>
    <property type="molecule type" value="Genomic_DNA"/>
</dbReference>